<comment type="catalytic activity">
    <reaction evidence="16">
        <text>Preferential cleavage: (Ac)2-L-Lys-D-Ala-|-D-Ala. Also transpeptidation of peptidyl-alanyl moieties that are N-acyl substituents of D-alanine.</text>
        <dbReference type="EC" id="3.4.16.4"/>
    </reaction>
</comment>
<evidence type="ECO:0000256" key="1">
    <source>
        <dbReference type="ARBA" id="ARBA00004236"/>
    </source>
</evidence>
<comment type="similarity">
    <text evidence="4">In the N-terminal section; belongs to the glycosyltransferase 51 family.</text>
</comment>
<evidence type="ECO:0000256" key="17">
    <source>
        <dbReference type="ARBA" id="ARBA00049902"/>
    </source>
</evidence>
<dbReference type="PANTHER" id="PTHR32282">
    <property type="entry name" value="BINDING PROTEIN TRANSPEPTIDASE, PUTATIVE-RELATED"/>
    <property type="match status" value="1"/>
</dbReference>
<keyword evidence="8" id="KW-0328">Glycosyltransferase</keyword>
<keyword evidence="6" id="KW-0121">Carboxypeptidase</keyword>
<reference evidence="21 22" key="1">
    <citation type="submission" date="2021-05" db="EMBL/GenBank/DDBJ databases">
        <title>A Polyphasic approach of four new species of the genus Ohtaekwangia: Ohtaekwangia histidinii sp. nov., Ohtaekwangia cretensis sp. nov., Ohtaekwangia indiensis sp. nov., Ohtaekwangia reichenbachii sp. nov. from diverse environment.</title>
        <authorList>
            <person name="Octaviana S."/>
        </authorList>
    </citation>
    <scope>NUCLEOTIDE SEQUENCE [LARGE SCALE GENOMIC DNA]</scope>
    <source>
        <strain evidence="21 22">PWU20</strain>
    </source>
</reference>
<evidence type="ECO:0000256" key="13">
    <source>
        <dbReference type="ARBA" id="ARBA00023136"/>
    </source>
</evidence>
<evidence type="ECO:0000256" key="6">
    <source>
        <dbReference type="ARBA" id="ARBA00022645"/>
    </source>
</evidence>
<proteinExistence type="inferred from homology"/>
<evidence type="ECO:0000259" key="20">
    <source>
        <dbReference type="Pfam" id="PF00912"/>
    </source>
</evidence>
<dbReference type="InterPro" id="IPR023346">
    <property type="entry name" value="Lysozyme-like_dom_sf"/>
</dbReference>
<keyword evidence="9" id="KW-0808">Transferase</keyword>
<dbReference type="InterPro" id="IPR050396">
    <property type="entry name" value="Glycosyltr_51/Transpeptidase"/>
</dbReference>
<gene>
    <name evidence="21" type="ORF">KK060_00435</name>
</gene>
<comment type="caution">
    <text evidence="21">The sequence shown here is derived from an EMBL/GenBank/DDBJ whole genome shotgun (WGS) entry which is preliminary data.</text>
</comment>
<keyword evidence="15" id="KW-0961">Cell wall biogenesis/degradation</keyword>
<feature type="transmembrane region" description="Helical" evidence="18">
    <location>
        <begin position="49"/>
        <end position="69"/>
    </location>
</feature>
<evidence type="ECO:0000256" key="9">
    <source>
        <dbReference type="ARBA" id="ARBA00022679"/>
    </source>
</evidence>
<protein>
    <submittedName>
        <fullName evidence="21">Transglycosylase domain-containing protein</fullName>
    </submittedName>
</protein>
<evidence type="ECO:0000256" key="12">
    <source>
        <dbReference type="ARBA" id="ARBA00022984"/>
    </source>
</evidence>
<keyword evidence="11" id="KW-0133">Cell shape</keyword>
<evidence type="ECO:0000256" key="10">
    <source>
        <dbReference type="ARBA" id="ARBA00022801"/>
    </source>
</evidence>
<keyword evidence="12" id="KW-0573">Peptidoglycan synthesis</keyword>
<evidence type="ECO:0000256" key="3">
    <source>
        <dbReference type="ARBA" id="ARBA00007090"/>
    </source>
</evidence>
<evidence type="ECO:0000256" key="5">
    <source>
        <dbReference type="ARBA" id="ARBA00022475"/>
    </source>
</evidence>
<dbReference type="PANTHER" id="PTHR32282:SF11">
    <property type="entry name" value="PENICILLIN-BINDING PROTEIN 1B"/>
    <property type="match status" value="1"/>
</dbReference>
<feature type="domain" description="Penicillin-binding protein transpeptidase" evidence="19">
    <location>
        <begin position="447"/>
        <end position="688"/>
    </location>
</feature>
<evidence type="ECO:0000259" key="19">
    <source>
        <dbReference type="Pfam" id="PF00905"/>
    </source>
</evidence>
<evidence type="ECO:0000313" key="21">
    <source>
        <dbReference type="EMBL" id="MBT1701724.1"/>
    </source>
</evidence>
<dbReference type="InterPro" id="IPR036950">
    <property type="entry name" value="PBP_transglycosylase"/>
</dbReference>
<comment type="similarity">
    <text evidence="3">In the C-terminal section; belongs to the transpeptidase family.</text>
</comment>
<evidence type="ECO:0000256" key="7">
    <source>
        <dbReference type="ARBA" id="ARBA00022670"/>
    </source>
</evidence>
<dbReference type="Gene3D" id="3.40.710.10">
    <property type="entry name" value="DD-peptidase/beta-lactamase superfamily"/>
    <property type="match status" value="2"/>
</dbReference>
<evidence type="ECO:0000256" key="2">
    <source>
        <dbReference type="ARBA" id="ARBA00004752"/>
    </source>
</evidence>
<comment type="subcellular location">
    <subcellularLocation>
        <location evidence="1">Cell membrane</location>
    </subcellularLocation>
</comment>
<accession>A0ABS5VJV9</accession>
<dbReference type="InterPro" id="IPR001264">
    <property type="entry name" value="Glyco_trans_51"/>
</dbReference>
<dbReference type="Pfam" id="PF00905">
    <property type="entry name" value="Transpeptidase"/>
    <property type="match status" value="1"/>
</dbReference>
<keyword evidence="5" id="KW-1003">Cell membrane</keyword>
<dbReference type="RefSeq" id="WP_254151424.1">
    <property type="nucleotide sequence ID" value="NZ_JAHESD010000001.1"/>
</dbReference>
<keyword evidence="18" id="KW-1133">Transmembrane helix</keyword>
<keyword evidence="22" id="KW-1185">Reference proteome</keyword>
<evidence type="ECO:0000313" key="22">
    <source>
        <dbReference type="Proteomes" id="UP000772618"/>
    </source>
</evidence>
<organism evidence="21 22">
    <name type="scientific">Chryseosolibacter indicus</name>
    <dbReference type="NCBI Taxonomy" id="2782351"/>
    <lineage>
        <taxon>Bacteria</taxon>
        <taxon>Pseudomonadati</taxon>
        <taxon>Bacteroidota</taxon>
        <taxon>Cytophagia</taxon>
        <taxon>Cytophagales</taxon>
        <taxon>Chryseotaleaceae</taxon>
        <taxon>Chryseosolibacter</taxon>
    </lineage>
</organism>
<evidence type="ECO:0000256" key="4">
    <source>
        <dbReference type="ARBA" id="ARBA00007739"/>
    </source>
</evidence>
<keyword evidence="10" id="KW-0378">Hydrolase</keyword>
<evidence type="ECO:0000256" key="18">
    <source>
        <dbReference type="SAM" id="Phobius"/>
    </source>
</evidence>
<comment type="pathway">
    <text evidence="2">Cell wall biogenesis; peptidoglycan biosynthesis.</text>
</comment>
<keyword evidence="18" id="KW-0812">Transmembrane</keyword>
<evidence type="ECO:0000256" key="14">
    <source>
        <dbReference type="ARBA" id="ARBA00023268"/>
    </source>
</evidence>
<evidence type="ECO:0000256" key="15">
    <source>
        <dbReference type="ARBA" id="ARBA00023316"/>
    </source>
</evidence>
<dbReference type="Proteomes" id="UP000772618">
    <property type="component" value="Unassembled WGS sequence"/>
</dbReference>
<dbReference type="Pfam" id="PF00912">
    <property type="entry name" value="Transgly"/>
    <property type="match status" value="1"/>
</dbReference>
<name>A0ABS5VJV9_9BACT</name>
<dbReference type="SUPFAM" id="SSF53955">
    <property type="entry name" value="Lysozyme-like"/>
    <property type="match status" value="1"/>
</dbReference>
<keyword evidence="14" id="KW-0511">Multifunctional enzyme</keyword>
<keyword evidence="13 18" id="KW-0472">Membrane</keyword>
<dbReference type="InterPro" id="IPR001460">
    <property type="entry name" value="PCN-bd_Tpept"/>
</dbReference>
<dbReference type="Gene3D" id="1.10.3810.10">
    <property type="entry name" value="Biosynthetic peptidoglycan transglycosylase-like"/>
    <property type="match status" value="1"/>
</dbReference>
<dbReference type="InterPro" id="IPR012338">
    <property type="entry name" value="Beta-lactam/transpept-like"/>
</dbReference>
<evidence type="ECO:0000256" key="11">
    <source>
        <dbReference type="ARBA" id="ARBA00022960"/>
    </source>
</evidence>
<evidence type="ECO:0000256" key="16">
    <source>
        <dbReference type="ARBA" id="ARBA00034000"/>
    </source>
</evidence>
<comment type="catalytic activity">
    <reaction evidence="17">
        <text>[GlcNAc-(1-&gt;4)-Mur2Ac(oyl-L-Ala-gamma-D-Glu-L-Lys-D-Ala-D-Ala)](n)-di-trans,octa-cis-undecaprenyl diphosphate + beta-D-GlcNAc-(1-&gt;4)-Mur2Ac(oyl-L-Ala-gamma-D-Glu-L-Lys-D-Ala-D-Ala)-di-trans,octa-cis-undecaprenyl diphosphate = [GlcNAc-(1-&gt;4)-Mur2Ac(oyl-L-Ala-gamma-D-Glu-L-Lys-D-Ala-D-Ala)](n+1)-di-trans,octa-cis-undecaprenyl diphosphate + di-trans,octa-cis-undecaprenyl diphosphate + H(+)</text>
        <dbReference type="Rhea" id="RHEA:23708"/>
        <dbReference type="Rhea" id="RHEA-COMP:9602"/>
        <dbReference type="Rhea" id="RHEA-COMP:9603"/>
        <dbReference type="ChEBI" id="CHEBI:15378"/>
        <dbReference type="ChEBI" id="CHEBI:58405"/>
        <dbReference type="ChEBI" id="CHEBI:60033"/>
        <dbReference type="ChEBI" id="CHEBI:78435"/>
        <dbReference type="EC" id="2.4.99.28"/>
    </reaction>
</comment>
<evidence type="ECO:0000256" key="8">
    <source>
        <dbReference type="ARBA" id="ARBA00022676"/>
    </source>
</evidence>
<dbReference type="SUPFAM" id="SSF56601">
    <property type="entry name" value="beta-lactamase/transpeptidase-like"/>
    <property type="match status" value="1"/>
</dbReference>
<sequence length="823" mass="93532">MQKSVEKILSTIRQFADQVYERAKPLLNPIARKANSFIEYYENHPKARLWTLLVVLPLITFFILIFIVLKDTPGKKELRTIKNPLASEVYTADSVLIGRYFIQDRTQVKYEDISPLVIDALIATEDVRFFQHHGIDYVSLGRVLVKSILLQDESAGGGSTITQQLAKNLYPRKEYLFLSMLINKLREAVIARRLESIYSKKDIITLYLNTIPFGDNTFGIQAASKRFFSTDAKKLSLDQAAVLIGMLKATHYYNPRIFPKNALSRRNVVLAQMSKYRKLPTEKADSLKRLPLGTKYSQVVVKHELAPYFREYLKQELQKWCAKNTKSDGTPYDLYTDGLKIYTTIDSKLQEYAEKAVTKQMVEVQKQFIDHLEGDAPWQDREEVVMDAVRRTARYKKLKEEGMSEAAILQVMSKRVPTKLFTWEGEKEVKMSQLDSIRHHLQFLNAGFLAMEPSSGEVKAWVGGISHDFYKYDHVKASTKRQVGSIFKPIVCAVAIEQGISPCELISAGQETYIDDEGQEWTPRNAQYDYDVQYSMRGALAYSVNTVSVKLIQRAGINNTIRMSRNMGIHSDIPDVPSIALGSSSISLMEMTAAYACLTNEGVSSYPYFITSITDREGNRFDDFKPKISGKRAMSKETAQLVRHMLQTVVNEGTASRLRWKYGVYNDIAGKTGTTQANADGWFMAMTPNLVIGTWVGADDPRIRFKQTNLGQGSNTALPMVAYFLKEVNQNPNYKSISQARFSSLDYSLRSKLNCDLYEFNDTLWQQVERTVHQRDSIIQRDTAATLPPETFLQTLYKRKKRIILASELQAANITADNGDGGR</sequence>
<keyword evidence="7" id="KW-0645">Protease</keyword>
<feature type="domain" description="Glycosyl transferase family 51" evidence="20">
    <location>
        <begin position="103"/>
        <end position="273"/>
    </location>
</feature>
<dbReference type="EMBL" id="JAHESD010000001">
    <property type="protein sequence ID" value="MBT1701724.1"/>
    <property type="molecule type" value="Genomic_DNA"/>
</dbReference>